<organism evidence="4 5">
    <name type="scientific">Thraustotheca clavata</name>
    <dbReference type="NCBI Taxonomy" id="74557"/>
    <lineage>
        <taxon>Eukaryota</taxon>
        <taxon>Sar</taxon>
        <taxon>Stramenopiles</taxon>
        <taxon>Oomycota</taxon>
        <taxon>Saprolegniomycetes</taxon>
        <taxon>Saprolegniales</taxon>
        <taxon>Achlyaceae</taxon>
        <taxon>Thraustotheca</taxon>
    </lineage>
</organism>
<feature type="domain" description="Tyrosine specific protein phosphatases" evidence="3">
    <location>
        <begin position="97"/>
        <end position="150"/>
    </location>
</feature>
<dbReference type="PIRSF" id="PIRSF500176">
    <property type="entry name" value="L_ASNase"/>
    <property type="match status" value="1"/>
</dbReference>
<dbReference type="Pfam" id="PF00710">
    <property type="entry name" value="Asparaginase"/>
    <property type="match status" value="1"/>
</dbReference>
<dbReference type="Proteomes" id="UP000243217">
    <property type="component" value="Unassembled WGS sequence"/>
</dbReference>
<dbReference type="SUPFAM" id="SSF53774">
    <property type="entry name" value="Glutaminase/Asparaginase"/>
    <property type="match status" value="1"/>
</dbReference>
<dbReference type="STRING" id="74557.A0A1V9ZZQ5"/>
<dbReference type="Gene3D" id="3.40.50.1170">
    <property type="entry name" value="L-asparaginase, N-terminal domain"/>
    <property type="match status" value="1"/>
</dbReference>
<dbReference type="InterPro" id="IPR016130">
    <property type="entry name" value="Tyr_Pase_AS"/>
</dbReference>
<evidence type="ECO:0000313" key="4">
    <source>
        <dbReference type="EMBL" id="OQS03250.1"/>
    </source>
</evidence>
<gene>
    <name evidence="4" type="ORF">THRCLA_04461</name>
</gene>
<feature type="region of interest" description="Disordered" evidence="2">
    <location>
        <begin position="180"/>
        <end position="217"/>
    </location>
</feature>
<dbReference type="Gene3D" id="3.90.190.10">
    <property type="entry name" value="Protein tyrosine phosphatase superfamily"/>
    <property type="match status" value="1"/>
</dbReference>
<dbReference type="InterPro" id="IPR037152">
    <property type="entry name" value="L-asparaginase_N_sf"/>
</dbReference>
<dbReference type="OrthoDB" id="542841at2759"/>
<name>A0A1V9ZZQ5_9STRA</name>
<dbReference type="PROSITE" id="PS50056">
    <property type="entry name" value="TYR_PHOSPHATASE_2"/>
    <property type="match status" value="1"/>
</dbReference>
<accession>A0A1V9ZZQ5</accession>
<dbReference type="InterPro" id="IPR027474">
    <property type="entry name" value="L-asparaginase_N"/>
</dbReference>
<dbReference type="InterPro" id="IPR029021">
    <property type="entry name" value="Prot-tyrosine_phosphatase-like"/>
</dbReference>
<evidence type="ECO:0000256" key="2">
    <source>
        <dbReference type="SAM" id="MobiDB-lite"/>
    </source>
</evidence>
<evidence type="ECO:0000256" key="1">
    <source>
        <dbReference type="PIRSR" id="PIRSR001220-1"/>
    </source>
</evidence>
<evidence type="ECO:0000259" key="3">
    <source>
        <dbReference type="PROSITE" id="PS50056"/>
    </source>
</evidence>
<comment type="caution">
    <text evidence="4">The sequence shown here is derived from an EMBL/GenBank/DDBJ whole genome shotgun (WGS) entry which is preliminary data.</text>
</comment>
<reference evidence="4 5" key="1">
    <citation type="journal article" date="2014" name="Genome Biol. Evol.">
        <title>The secreted proteins of Achlya hypogyna and Thraustotheca clavata identify the ancestral oomycete secretome and reveal gene acquisitions by horizontal gene transfer.</title>
        <authorList>
            <person name="Misner I."/>
            <person name="Blouin N."/>
            <person name="Leonard G."/>
            <person name="Richards T.A."/>
            <person name="Lane C.E."/>
        </authorList>
    </citation>
    <scope>NUCLEOTIDE SEQUENCE [LARGE SCALE GENOMIC DNA]</scope>
    <source>
        <strain evidence="4 5">ATCC 34112</strain>
    </source>
</reference>
<feature type="compositionally biased region" description="Low complexity" evidence="2">
    <location>
        <begin position="195"/>
        <end position="210"/>
    </location>
</feature>
<dbReference type="SUPFAM" id="SSF52799">
    <property type="entry name" value="(Phosphotyrosine protein) phosphatases II"/>
    <property type="match status" value="1"/>
</dbReference>
<evidence type="ECO:0000313" key="5">
    <source>
        <dbReference type="Proteomes" id="UP000243217"/>
    </source>
</evidence>
<dbReference type="InterPro" id="IPR000387">
    <property type="entry name" value="Tyr_Pase_dom"/>
</dbReference>
<dbReference type="InterPro" id="IPR036152">
    <property type="entry name" value="Asp/glu_Ase-like_sf"/>
</dbReference>
<keyword evidence="5" id="KW-1185">Reference proteome</keyword>
<dbReference type="EMBL" id="JNBS01000951">
    <property type="protein sequence ID" value="OQS03250.1"/>
    <property type="molecule type" value="Genomic_DNA"/>
</dbReference>
<dbReference type="PROSITE" id="PS00383">
    <property type="entry name" value="TYR_PHOSPHATASE_1"/>
    <property type="match status" value="1"/>
</dbReference>
<dbReference type="AlphaFoldDB" id="A0A1V9ZZQ5"/>
<feature type="active site" description="O-isoaspartyl threonine intermediate" evidence="1">
    <location>
        <position position="232"/>
    </location>
</feature>
<protein>
    <submittedName>
        <fullName evidence="4">L-asparaginase</fullName>
    </submittedName>
</protein>
<proteinExistence type="predicted"/>
<sequence length="390" mass="43023">MKYNFGAVSKRCDVIYGAERPGYVHLTRGQPSTPRGPDVDENAVKDWIEFMLGNGIKRVLCLLTKEELQFYSKPLLQSYADAFGSANVMHVDVANDCQLFMILSALTNAYSSQEKIIVHCSTGQSRTANVLALWLHRQYVITISNAVNEVVEFSIESKTTRRPKATEIIQWLLGPGQHQISALNPPPPPTSGTLSSRTISRPNSSRISPRGKSARFSTDENPQVCFIQMGGTIDRRGLSTSYYGELVQTEIGDSCVREILTKSLCTTSYEIVCVSKKEGSDINENDQKCLITTLFQTKATRVIVTHSLESILSTAQFVNEKLSLMNKVIIFTGAMIPAISPLSDASFAIGYALGISNYLKNGVYISVHDQVIPASNCVRNEQTGFFQAIK</sequence>
<dbReference type="InterPro" id="IPR006034">
    <property type="entry name" value="Asparaginase/glutaminase-like"/>
</dbReference>
<dbReference type="PIRSF" id="PIRSF001220">
    <property type="entry name" value="L-ASNase_gatD"/>
    <property type="match status" value="1"/>
</dbReference>